<dbReference type="RefSeq" id="WP_256394720.1">
    <property type="nucleotide sequence ID" value="NZ_JANHDJ010000001.1"/>
</dbReference>
<dbReference type="InterPro" id="IPR022742">
    <property type="entry name" value="Hydrolase_4"/>
</dbReference>
<accession>A0ABD6D470</accession>
<organism evidence="2 3">
    <name type="scientific">Halohasta litorea</name>
    <dbReference type="NCBI Taxonomy" id="869891"/>
    <lineage>
        <taxon>Archaea</taxon>
        <taxon>Methanobacteriati</taxon>
        <taxon>Methanobacteriota</taxon>
        <taxon>Stenosarchaea group</taxon>
        <taxon>Halobacteria</taxon>
        <taxon>Halobacteriales</taxon>
        <taxon>Haloferacaceae</taxon>
        <taxon>Halohasta</taxon>
    </lineage>
</organism>
<dbReference type="Gene3D" id="3.40.50.1820">
    <property type="entry name" value="alpha/beta hydrolase"/>
    <property type="match status" value="1"/>
</dbReference>
<feature type="domain" description="Serine aminopeptidase S33" evidence="1">
    <location>
        <begin position="73"/>
        <end position="300"/>
    </location>
</feature>
<dbReference type="GO" id="GO:0016787">
    <property type="term" value="F:hydrolase activity"/>
    <property type="evidence" value="ECO:0007669"/>
    <property type="project" value="UniProtKB-KW"/>
</dbReference>
<name>A0ABD6D470_9EURY</name>
<dbReference type="Proteomes" id="UP001597052">
    <property type="component" value="Unassembled WGS sequence"/>
</dbReference>
<dbReference type="AlphaFoldDB" id="A0ABD6D470"/>
<dbReference type="Pfam" id="PF12146">
    <property type="entry name" value="Hydrolase_4"/>
    <property type="match status" value="1"/>
</dbReference>
<dbReference type="SUPFAM" id="SSF53474">
    <property type="entry name" value="alpha/beta-Hydrolases"/>
    <property type="match status" value="1"/>
</dbReference>
<evidence type="ECO:0000313" key="2">
    <source>
        <dbReference type="EMBL" id="MFD1641031.1"/>
    </source>
</evidence>
<evidence type="ECO:0000313" key="3">
    <source>
        <dbReference type="Proteomes" id="UP001597052"/>
    </source>
</evidence>
<dbReference type="InterPro" id="IPR029058">
    <property type="entry name" value="AB_hydrolase_fold"/>
</dbReference>
<dbReference type="EMBL" id="JBHUDM010000001">
    <property type="protein sequence ID" value="MFD1641031.1"/>
    <property type="molecule type" value="Genomic_DNA"/>
</dbReference>
<protein>
    <submittedName>
        <fullName evidence="2">Alpha/beta fold hydrolase</fullName>
    </submittedName>
</protein>
<gene>
    <name evidence="2" type="ORF">ACFSBW_03955</name>
</gene>
<proteinExistence type="predicted"/>
<dbReference type="PANTHER" id="PTHR43798">
    <property type="entry name" value="MONOACYLGLYCEROL LIPASE"/>
    <property type="match status" value="1"/>
</dbReference>
<dbReference type="InterPro" id="IPR050266">
    <property type="entry name" value="AB_hydrolase_sf"/>
</dbReference>
<keyword evidence="2" id="KW-0378">Hydrolase</keyword>
<sequence>MDSSPTRRRTLQLGGTALVAGLAGCLGGDPPEGTLDFDGLDRIDEAALPDRQNYRTDERPFPTYRRYDADDADIALILLHTAAFDSRTLQPLATAISDAGAAHVITPDLRGHGPNPNTRGDISYIGQYEDDLRHLIDSVGLMYPDANVVIGGHGTGGGIVVRFAAPSTGSLADGYLLLAPYLGPDAPTTRQGLGGWANFYGDRIVMLRVLTGFGLDNYSEMTTVEFDIPESVRDDSTTLEHTYRLMASYTPNEGAVSEMVDAPTLTVAGTADVTADAAAYEPLFTDREAASVEVLDGVSHLDTVLGDAAVDPIVGWLRALRKSL</sequence>
<dbReference type="PROSITE" id="PS51257">
    <property type="entry name" value="PROKAR_LIPOPROTEIN"/>
    <property type="match status" value="1"/>
</dbReference>
<keyword evidence="3" id="KW-1185">Reference proteome</keyword>
<evidence type="ECO:0000259" key="1">
    <source>
        <dbReference type="Pfam" id="PF12146"/>
    </source>
</evidence>
<comment type="caution">
    <text evidence="2">The sequence shown here is derived from an EMBL/GenBank/DDBJ whole genome shotgun (WGS) entry which is preliminary data.</text>
</comment>
<reference evidence="2 3" key="1">
    <citation type="journal article" date="2019" name="Int. J. Syst. Evol. Microbiol.">
        <title>The Global Catalogue of Microorganisms (GCM) 10K type strain sequencing project: providing services to taxonomists for standard genome sequencing and annotation.</title>
        <authorList>
            <consortium name="The Broad Institute Genomics Platform"/>
            <consortium name="The Broad Institute Genome Sequencing Center for Infectious Disease"/>
            <person name="Wu L."/>
            <person name="Ma J."/>
        </authorList>
    </citation>
    <scope>NUCLEOTIDE SEQUENCE [LARGE SCALE GENOMIC DNA]</scope>
    <source>
        <strain evidence="2 3">CGMCC 1.10593</strain>
    </source>
</reference>